<feature type="domain" description="THAP-type" evidence="6">
    <location>
        <begin position="22"/>
        <end position="107"/>
    </location>
</feature>
<dbReference type="InterPro" id="IPR006612">
    <property type="entry name" value="THAP_Znf"/>
</dbReference>
<name>A0A6P7F8A1_DIAVI</name>
<keyword evidence="3" id="KW-0862">Zinc</keyword>
<dbReference type="SMART" id="SM00980">
    <property type="entry name" value="THAP"/>
    <property type="match status" value="1"/>
</dbReference>
<keyword evidence="4 5" id="KW-0238">DNA-binding</keyword>
<dbReference type="OrthoDB" id="7683421at2759"/>
<evidence type="ECO:0000259" key="6">
    <source>
        <dbReference type="PROSITE" id="PS50950"/>
    </source>
</evidence>
<sequence>MIGYVEVMNSYQISQAKSGVLMGGCRCTYKNCQSSTKTTENVHFFHYPVKHPERCRIWIENANKPHFFDLEEDQLKNKVICENHFEDKWFPNHQKKRLLQGAVPTLDIGCEEEVTQSGIYISTGMHDVALLPASSDGSLFILDTDSIYHKSPNIETYVYKNGTIVPSTPVVQLKQEIKHVGTRSSASNKTLNNNRTLSNIVKQTTPSFLNQTILNNSALDDSLDNKVIVKDELLPSSSFCNTLNSGLRLPQYNNIEESMQDPLAFDESTHVPSLNEPEKPPVRMFGIKNPAISKSFPEKSNLAKTYLRKIQQHSRDIACIKKMLRHKTNAPPKPDIDAVLNLLKERLPPSLYLLNRLHLTDENELSQEDIDFLTTMQKMSPDLYQHLQEKYKWELPIVDIID</sequence>
<dbReference type="GO" id="GO:0043565">
    <property type="term" value="F:sequence-specific DNA binding"/>
    <property type="evidence" value="ECO:0007669"/>
    <property type="project" value="InterPro"/>
</dbReference>
<keyword evidence="2 5" id="KW-0863">Zinc-finger</keyword>
<dbReference type="Pfam" id="PF05485">
    <property type="entry name" value="THAP"/>
    <property type="match status" value="1"/>
</dbReference>
<protein>
    <submittedName>
        <fullName evidence="7">Uncharacterized protein LOC114326784 isoform X1</fullName>
    </submittedName>
</protein>
<dbReference type="SUPFAM" id="SSF57716">
    <property type="entry name" value="Glucocorticoid receptor-like (DNA-binding domain)"/>
    <property type="match status" value="1"/>
</dbReference>
<dbReference type="GO" id="GO:0008270">
    <property type="term" value="F:zinc ion binding"/>
    <property type="evidence" value="ECO:0007669"/>
    <property type="project" value="UniProtKB-KW"/>
</dbReference>
<accession>A0A6P7F8A1</accession>
<dbReference type="AlphaFoldDB" id="A0A6P7F8A1"/>
<dbReference type="InterPro" id="IPR026516">
    <property type="entry name" value="THAP1/10"/>
</dbReference>
<keyword evidence="1" id="KW-0479">Metal-binding</keyword>
<dbReference type="RefSeq" id="XP_028131017.1">
    <property type="nucleotide sequence ID" value="XM_028275216.1"/>
</dbReference>
<evidence type="ECO:0000256" key="5">
    <source>
        <dbReference type="PROSITE-ProRule" id="PRU00309"/>
    </source>
</evidence>
<dbReference type="PROSITE" id="PS50950">
    <property type="entry name" value="ZF_THAP"/>
    <property type="match status" value="1"/>
</dbReference>
<evidence type="ECO:0000256" key="4">
    <source>
        <dbReference type="ARBA" id="ARBA00023125"/>
    </source>
</evidence>
<gene>
    <name evidence="7" type="primary">LOC114326784</name>
</gene>
<proteinExistence type="predicted"/>
<evidence type="ECO:0000256" key="2">
    <source>
        <dbReference type="ARBA" id="ARBA00022771"/>
    </source>
</evidence>
<dbReference type="PANTHER" id="PTHR46600:SF11">
    <property type="entry name" value="THAP DOMAIN-CONTAINING PROTEIN 10"/>
    <property type="match status" value="1"/>
</dbReference>
<organism evidence="7">
    <name type="scientific">Diabrotica virgifera virgifera</name>
    <name type="common">western corn rootworm</name>
    <dbReference type="NCBI Taxonomy" id="50390"/>
    <lineage>
        <taxon>Eukaryota</taxon>
        <taxon>Metazoa</taxon>
        <taxon>Ecdysozoa</taxon>
        <taxon>Arthropoda</taxon>
        <taxon>Hexapoda</taxon>
        <taxon>Insecta</taxon>
        <taxon>Pterygota</taxon>
        <taxon>Neoptera</taxon>
        <taxon>Endopterygota</taxon>
        <taxon>Coleoptera</taxon>
        <taxon>Polyphaga</taxon>
        <taxon>Cucujiformia</taxon>
        <taxon>Chrysomeloidea</taxon>
        <taxon>Chrysomelidae</taxon>
        <taxon>Galerucinae</taxon>
        <taxon>Diabroticina</taxon>
        <taxon>Diabroticites</taxon>
        <taxon>Diabrotica</taxon>
    </lineage>
</organism>
<evidence type="ECO:0000256" key="1">
    <source>
        <dbReference type="ARBA" id="ARBA00022723"/>
    </source>
</evidence>
<dbReference type="InParanoid" id="A0A6P7F8A1"/>
<dbReference type="PANTHER" id="PTHR46600">
    <property type="entry name" value="THAP DOMAIN-CONTAINING"/>
    <property type="match status" value="1"/>
</dbReference>
<evidence type="ECO:0000256" key="3">
    <source>
        <dbReference type="ARBA" id="ARBA00022833"/>
    </source>
</evidence>
<dbReference type="SMART" id="SM00692">
    <property type="entry name" value="DM3"/>
    <property type="match status" value="1"/>
</dbReference>
<reference evidence="7" key="1">
    <citation type="submission" date="2025-08" db="UniProtKB">
        <authorList>
            <consortium name="RefSeq"/>
        </authorList>
    </citation>
    <scope>IDENTIFICATION</scope>
    <source>
        <tissue evidence="7">Whole insect</tissue>
    </source>
</reference>
<evidence type="ECO:0000313" key="7">
    <source>
        <dbReference type="RefSeq" id="XP_028131017.1"/>
    </source>
</evidence>